<keyword evidence="1" id="KW-1133">Transmembrane helix</keyword>
<sequence length="143" mass="15161">MHELILISAGLLMISHAVFLFRKRVLLTERYANTIVSVIAAGAGLTLSLAHTALFEGQLLWMISGISLLSGCLYGVLSGYMSAAIAGSVNGSIGSAMGIMTGEVLLNPALCGLPTQDGQILLPLFSLLFFILISLLILLSYKY</sequence>
<feature type="transmembrane region" description="Helical" evidence="1">
    <location>
        <begin position="120"/>
        <end position="141"/>
    </location>
</feature>
<dbReference type="Proteomes" id="UP001597561">
    <property type="component" value="Unassembled WGS sequence"/>
</dbReference>
<evidence type="ECO:0000256" key="1">
    <source>
        <dbReference type="SAM" id="Phobius"/>
    </source>
</evidence>
<keyword evidence="1" id="KW-0472">Membrane</keyword>
<feature type="transmembrane region" description="Helical" evidence="1">
    <location>
        <begin position="34"/>
        <end position="53"/>
    </location>
</feature>
<reference evidence="3" key="1">
    <citation type="journal article" date="2019" name="Int. J. Syst. Evol. Microbiol.">
        <title>The Global Catalogue of Microorganisms (GCM) 10K type strain sequencing project: providing services to taxonomists for standard genome sequencing and annotation.</title>
        <authorList>
            <consortium name="The Broad Institute Genomics Platform"/>
            <consortium name="The Broad Institute Genome Sequencing Center for Infectious Disease"/>
            <person name="Wu L."/>
            <person name="Ma J."/>
        </authorList>
    </citation>
    <scope>NUCLEOTIDE SEQUENCE [LARGE SCALE GENOMIC DNA]</scope>
    <source>
        <strain evidence="3">KCTC 13528</strain>
    </source>
</reference>
<evidence type="ECO:0000313" key="2">
    <source>
        <dbReference type="EMBL" id="MFD2913628.1"/>
    </source>
</evidence>
<accession>A0ABW5ZPI6</accession>
<feature type="transmembrane region" description="Helical" evidence="1">
    <location>
        <begin position="83"/>
        <end position="100"/>
    </location>
</feature>
<proteinExistence type="predicted"/>
<dbReference type="RefSeq" id="WP_204730517.1">
    <property type="nucleotide sequence ID" value="NZ_JAFBDK010000018.1"/>
</dbReference>
<comment type="caution">
    <text evidence="2">The sequence shown here is derived from an EMBL/GenBank/DDBJ whole genome shotgun (WGS) entry which is preliminary data.</text>
</comment>
<evidence type="ECO:0000313" key="3">
    <source>
        <dbReference type="Proteomes" id="UP001597561"/>
    </source>
</evidence>
<feature type="transmembrane region" description="Helical" evidence="1">
    <location>
        <begin position="59"/>
        <end position="76"/>
    </location>
</feature>
<protein>
    <submittedName>
        <fullName evidence="2">Uncharacterized protein</fullName>
    </submittedName>
</protein>
<organism evidence="2 3">
    <name type="scientific">Jeotgalibacillus terrae</name>
    <dbReference type="NCBI Taxonomy" id="587735"/>
    <lineage>
        <taxon>Bacteria</taxon>
        <taxon>Bacillati</taxon>
        <taxon>Bacillota</taxon>
        <taxon>Bacilli</taxon>
        <taxon>Bacillales</taxon>
        <taxon>Caryophanaceae</taxon>
        <taxon>Jeotgalibacillus</taxon>
    </lineage>
</organism>
<name>A0ABW5ZPI6_9BACL</name>
<dbReference type="EMBL" id="JBHUPG010000033">
    <property type="protein sequence ID" value="MFD2913628.1"/>
    <property type="molecule type" value="Genomic_DNA"/>
</dbReference>
<gene>
    <name evidence="2" type="ORF">ACFS5P_17195</name>
</gene>
<feature type="transmembrane region" description="Helical" evidence="1">
    <location>
        <begin position="6"/>
        <end position="22"/>
    </location>
</feature>
<keyword evidence="1" id="KW-0812">Transmembrane</keyword>
<keyword evidence="3" id="KW-1185">Reference proteome</keyword>